<evidence type="ECO:0000256" key="4">
    <source>
        <dbReference type="SAM" id="MobiDB-lite"/>
    </source>
</evidence>
<dbReference type="Proteomes" id="UP000217083">
    <property type="component" value="Unassembled WGS sequence"/>
</dbReference>
<evidence type="ECO:0000256" key="1">
    <source>
        <dbReference type="ARBA" id="ARBA00023125"/>
    </source>
</evidence>
<reference evidence="7" key="1">
    <citation type="submission" date="2017-08" db="EMBL/GenBank/DDBJ databases">
        <authorList>
            <person name="Huang Z."/>
        </authorList>
    </citation>
    <scope>NUCLEOTIDE SEQUENCE [LARGE SCALE GENOMIC DNA]</scope>
    <source>
        <strain evidence="7">SA5d-4</strain>
    </source>
</reference>
<dbReference type="PANTHER" id="PTHR41251">
    <property type="entry name" value="NON-HOMOLOGOUS END JOINING PROTEIN KU"/>
    <property type="match status" value="1"/>
</dbReference>
<feature type="region of interest" description="Disordered" evidence="4">
    <location>
        <begin position="252"/>
        <end position="271"/>
    </location>
</feature>
<organism evidence="6 7">
    <name type="scientific">Lottiidibacillus patelloidae</name>
    <dbReference type="NCBI Taxonomy" id="2670334"/>
    <lineage>
        <taxon>Bacteria</taxon>
        <taxon>Bacillati</taxon>
        <taxon>Bacillota</taxon>
        <taxon>Bacilli</taxon>
        <taxon>Bacillales</taxon>
        <taxon>Bacillaceae</taxon>
        <taxon>Lottiidibacillus</taxon>
    </lineage>
</organism>
<sequence length="271" mass="31317">MHTMWKGSISFGLVHIPIKLFAATEDKDIKFRSLHKECKNPIKYEKVCAVCDKEINQDDIVKGYEYEPGKYVIVDPEDIKELTNTSSKRVEIIDFVSIEEIDPIFYNKSYFIGPNENGEKPYSLLKKAIEETGKIGIAKITIRSKQQLAVVRGYKNGLLLETIHWPDEVRNIEHIPNFSEQLEVDERELNMAKTLVEQLTTEFNPDKYTDEYRTGLMDLIESKMKNQEYSTPHQEPETNIIDLMDALQASIDETTPKKKKKIRKKKAVSGE</sequence>
<comment type="caution">
    <text evidence="6">The sequence shown here is derived from an EMBL/GenBank/DDBJ whole genome shotgun (WGS) entry which is preliminary data.</text>
</comment>
<evidence type="ECO:0000313" key="6">
    <source>
        <dbReference type="EMBL" id="OZM57489.1"/>
    </source>
</evidence>
<dbReference type="CDD" id="cd00789">
    <property type="entry name" value="KU_like"/>
    <property type="match status" value="1"/>
</dbReference>
<keyword evidence="3" id="KW-0234">DNA repair</keyword>
<dbReference type="Pfam" id="PF02735">
    <property type="entry name" value="Ku"/>
    <property type="match status" value="1"/>
</dbReference>
<dbReference type="SUPFAM" id="SSF100939">
    <property type="entry name" value="SPOC domain-like"/>
    <property type="match status" value="1"/>
</dbReference>
<dbReference type="HAMAP" id="MF_01875">
    <property type="entry name" value="Prokaryotic_Ku"/>
    <property type="match status" value="1"/>
</dbReference>
<dbReference type="AlphaFoldDB" id="A0A263BUU2"/>
<dbReference type="GO" id="GO:0006303">
    <property type="term" value="P:double-strand break repair via nonhomologous end joining"/>
    <property type="evidence" value="ECO:0007669"/>
    <property type="project" value="UniProtKB-UniRule"/>
</dbReference>
<proteinExistence type="inferred from homology"/>
<reference evidence="6 7" key="2">
    <citation type="submission" date="2017-09" db="EMBL/GenBank/DDBJ databases">
        <title>Bacillus patelloidae sp. nov., isolated from the intestinal tract of a marine limpet.</title>
        <authorList>
            <person name="Liu R."/>
            <person name="Dong C."/>
            <person name="Shao Z."/>
        </authorList>
    </citation>
    <scope>NUCLEOTIDE SEQUENCE [LARGE SCALE GENOMIC DNA]</scope>
    <source>
        <strain evidence="6 7">SA5d-4</strain>
    </source>
</reference>
<keyword evidence="1 3" id="KW-0238">DNA-binding</keyword>
<keyword evidence="7" id="KW-1185">Reference proteome</keyword>
<dbReference type="PANTHER" id="PTHR41251:SF1">
    <property type="entry name" value="NON-HOMOLOGOUS END JOINING PROTEIN KU"/>
    <property type="match status" value="1"/>
</dbReference>
<gene>
    <name evidence="3" type="primary">ku</name>
    <name evidence="6" type="ORF">CIB95_08525</name>
</gene>
<evidence type="ECO:0000259" key="5">
    <source>
        <dbReference type="SMART" id="SM00559"/>
    </source>
</evidence>
<dbReference type="Gene3D" id="2.40.290.10">
    <property type="match status" value="1"/>
</dbReference>
<comment type="similarity">
    <text evidence="3">Belongs to the prokaryotic Ku family.</text>
</comment>
<evidence type="ECO:0000313" key="7">
    <source>
        <dbReference type="Proteomes" id="UP000217083"/>
    </source>
</evidence>
<evidence type="ECO:0000256" key="2">
    <source>
        <dbReference type="ARBA" id="ARBA00023172"/>
    </source>
</evidence>
<keyword evidence="2 3" id="KW-0233">DNA recombination</keyword>
<comment type="subunit">
    <text evidence="3">Homodimer. Interacts with LigD.</text>
</comment>
<feature type="compositionally biased region" description="Basic residues" evidence="4">
    <location>
        <begin position="257"/>
        <end position="271"/>
    </location>
</feature>
<accession>A0A263BUU2</accession>
<dbReference type="GO" id="GO:0003690">
    <property type="term" value="F:double-stranded DNA binding"/>
    <property type="evidence" value="ECO:0007669"/>
    <property type="project" value="UniProtKB-UniRule"/>
</dbReference>
<evidence type="ECO:0000256" key="3">
    <source>
        <dbReference type="HAMAP-Rule" id="MF_01875"/>
    </source>
</evidence>
<keyword evidence="3" id="KW-0227">DNA damage</keyword>
<dbReference type="GO" id="GO:0006310">
    <property type="term" value="P:DNA recombination"/>
    <property type="evidence" value="ECO:0007669"/>
    <property type="project" value="UniProtKB-KW"/>
</dbReference>
<dbReference type="NCBIfam" id="TIGR02772">
    <property type="entry name" value="Ku_bact"/>
    <property type="match status" value="1"/>
</dbReference>
<dbReference type="PIRSF" id="PIRSF006493">
    <property type="entry name" value="Prok_Ku"/>
    <property type="match status" value="1"/>
</dbReference>
<name>A0A263BUU2_9BACI</name>
<dbReference type="InterPro" id="IPR006164">
    <property type="entry name" value="DNA_bd_Ku70/Ku80"/>
</dbReference>
<dbReference type="RefSeq" id="WP_094924187.1">
    <property type="nucleotide sequence ID" value="NZ_NPIA01000003.1"/>
</dbReference>
<dbReference type="SMART" id="SM00559">
    <property type="entry name" value="Ku78"/>
    <property type="match status" value="1"/>
</dbReference>
<dbReference type="InterPro" id="IPR016194">
    <property type="entry name" value="SPOC-like_C_dom_sf"/>
</dbReference>
<dbReference type="FunFam" id="2.40.290.10:FF:000004">
    <property type="entry name" value="Non-homologous end joining protein Ku"/>
    <property type="match status" value="1"/>
</dbReference>
<dbReference type="EMBL" id="NPIA01000003">
    <property type="protein sequence ID" value="OZM57489.1"/>
    <property type="molecule type" value="Genomic_DNA"/>
</dbReference>
<feature type="domain" description="Ku" evidence="5">
    <location>
        <begin position="52"/>
        <end position="180"/>
    </location>
</feature>
<dbReference type="InterPro" id="IPR009187">
    <property type="entry name" value="Prok_Ku"/>
</dbReference>
<protein>
    <recommendedName>
        <fullName evidence="3">Non-homologous end joining protein Ku</fullName>
    </recommendedName>
</protein>
<comment type="function">
    <text evidence="3">With LigD forms a non-homologous end joining (NHEJ) DNA repair enzyme, which repairs dsDNA breaks with reduced fidelity. Binds linear dsDNA with 5'- and 3'- overhangs but not closed circular dsDNA nor ssDNA. Recruits and stimulates the ligase activity of LigD.</text>
</comment>